<proteinExistence type="inferred from homology"/>
<feature type="domain" description="UvrD-like helicase ATP-binding" evidence="13">
    <location>
        <begin position="11"/>
        <end position="296"/>
    </location>
</feature>
<keyword evidence="7" id="KW-0413">Isomerase</keyword>
<comment type="catalytic activity">
    <reaction evidence="11">
        <text>ATP + H2O = ADP + phosphate + H(+)</text>
        <dbReference type="Rhea" id="RHEA:13065"/>
        <dbReference type="ChEBI" id="CHEBI:15377"/>
        <dbReference type="ChEBI" id="CHEBI:15378"/>
        <dbReference type="ChEBI" id="CHEBI:30616"/>
        <dbReference type="ChEBI" id="CHEBI:43474"/>
        <dbReference type="ChEBI" id="CHEBI:456216"/>
        <dbReference type="EC" id="5.6.2.4"/>
    </reaction>
</comment>
<dbReference type="PROSITE" id="PS51198">
    <property type="entry name" value="UVRD_HELICASE_ATP_BIND"/>
    <property type="match status" value="1"/>
</dbReference>
<protein>
    <recommendedName>
        <fullName evidence="9">DNA 3'-5' helicase</fullName>
        <ecNumber evidence="9">5.6.2.4</ecNumber>
    </recommendedName>
    <alternativeName>
        <fullName evidence="10">DNA 3'-5' helicase II</fullName>
    </alternativeName>
</protein>
<evidence type="ECO:0000256" key="4">
    <source>
        <dbReference type="ARBA" id="ARBA00022806"/>
    </source>
</evidence>
<keyword evidence="2 12" id="KW-0547">Nucleotide-binding</keyword>
<gene>
    <name evidence="15" type="ORF">RT717_17480</name>
</gene>
<evidence type="ECO:0000259" key="14">
    <source>
        <dbReference type="PROSITE" id="PS51217"/>
    </source>
</evidence>
<evidence type="ECO:0000256" key="3">
    <source>
        <dbReference type="ARBA" id="ARBA00022801"/>
    </source>
</evidence>
<dbReference type="GO" id="GO:0004527">
    <property type="term" value="F:exonuclease activity"/>
    <property type="evidence" value="ECO:0007669"/>
    <property type="project" value="UniProtKB-KW"/>
</dbReference>
<evidence type="ECO:0000259" key="13">
    <source>
        <dbReference type="PROSITE" id="PS51198"/>
    </source>
</evidence>
<dbReference type="InterPro" id="IPR014016">
    <property type="entry name" value="UvrD-like_ATP-bd"/>
</dbReference>
<evidence type="ECO:0000256" key="7">
    <source>
        <dbReference type="ARBA" id="ARBA00023235"/>
    </source>
</evidence>
<feature type="binding site" evidence="12">
    <location>
        <begin position="32"/>
        <end position="39"/>
    </location>
    <ligand>
        <name>ATP</name>
        <dbReference type="ChEBI" id="CHEBI:30616"/>
    </ligand>
</feature>
<dbReference type="Pfam" id="PF00580">
    <property type="entry name" value="UvrD-helicase"/>
    <property type="match status" value="1"/>
</dbReference>
<dbReference type="Gene3D" id="1.10.10.160">
    <property type="match status" value="1"/>
</dbReference>
<dbReference type="Pfam" id="PF13361">
    <property type="entry name" value="UvrD_C"/>
    <property type="match status" value="1"/>
</dbReference>
<sequence>MSLDAEEEFLKELNEPQREGVINTEGPTMIIAGAGSGKTRVLTYRIAYLIKYKHVDPFSIMALTFTNKAAREMRNRIEKVVDNDARNIWMGTFHSVFARLLRSEAHHIGYPSNFTIYDADDSKSLIKSIVKEQGLDDKVYKANAVFSRISGAKNNLVSWKDYINNPLYQADDESQMRPHIGKLYQLYVQRCFKADAMDFDDLLFNTNLLFKEHPDVLNKYQQRFQYVLVDEFQDTNISQYLITKRLASVRQNIAVVGDDAQSIYAFRGANIQNILNFEKDYPDLRIIKLEQNYRSTQNIVNAANSVIVKNKAQLHKNVWTSNQEGRLIELIKAVSDNEEGKLVASTIFEQKMNHQYHNSDFAVLYRTNSQSRAMEEALRRMNIKYKVVGGLSFYQRKEIKDLLGYLRFAVNQNDEQALRRIINLPKRGIGDSSVDKIIVAADEQGVSLWEILENIHHFVGGRAGEAIKNFVTMIKSFRITMEKSDAYDTAQMVAKNSGLLKELYEDKTVEGLNRYENVQELLNAIKEFVDNPETNDKTLGAFLQEVSLLTDADDKNKELDDAVTLMTIHMAKGLEFKNVFVVGMEEDLFPSQMMLSSRADLEEERRLFYVAITRAEQHLFLSYALNRYRYGRLKTCEPSRFLSDIDTTYLQVSKSIGSHEPLPGVQAQHFGKRSLIAGFPEQKPQAPRHFVKQTAHQPSSDFKPSDTSNLIVGNRVEHPKFGFGKVIRMDVDGANRKAIIDFEQFGEKTLLLSFAKLRIVE</sequence>
<dbReference type="Gene3D" id="1.10.486.10">
    <property type="entry name" value="PCRA, domain 4"/>
    <property type="match status" value="1"/>
</dbReference>
<keyword evidence="15" id="KW-0540">Nuclease</keyword>
<comment type="similarity">
    <text evidence="1">Belongs to the helicase family. UvrD subfamily.</text>
</comment>
<dbReference type="InterPro" id="IPR014017">
    <property type="entry name" value="DNA_helicase_UvrD-like_C"/>
</dbReference>
<dbReference type="PROSITE" id="PS51217">
    <property type="entry name" value="UVRD_HELICASE_CTER"/>
    <property type="match status" value="1"/>
</dbReference>
<evidence type="ECO:0000313" key="15">
    <source>
        <dbReference type="EMBL" id="WOK04877.1"/>
    </source>
</evidence>
<evidence type="ECO:0000256" key="11">
    <source>
        <dbReference type="ARBA" id="ARBA00048988"/>
    </source>
</evidence>
<keyword evidence="16" id="KW-1185">Reference proteome</keyword>
<evidence type="ECO:0000256" key="12">
    <source>
        <dbReference type="PROSITE-ProRule" id="PRU00560"/>
    </source>
</evidence>
<keyword evidence="5 12" id="KW-0067">ATP-binding</keyword>
<reference evidence="15 16" key="1">
    <citation type="journal article" date="2023" name="Microbiol. Resour. Announc.">
        <title>Complete Genome Sequence of Imperialibacter roseus strain P4T.</title>
        <authorList>
            <person name="Tizabi D.R."/>
            <person name="Bachvaroff T."/>
            <person name="Hill R.T."/>
        </authorList>
    </citation>
    <scope>NUCLEOTIDE SEQUENCE [LARGE SCALE GENOMIC DNA]</scope>
    <source>
        <strain evidence="15 16">P4T</strain>
    </source>
</reference>
<keyword evidence="4 12" id="KW-0347">Helicase</keyword>
<keyword evidence="15" id="KW-0269">Exonuclease</keyword>
<dbReference type="Proteomes" id="UP001302349">
    <property type="component" value="Chromosome"/>
</dbReference>
<evidence type="ECO:0000256" key="9">
    <source>
        <dbReference type="ARBA" id="ARBA00034808"/>
    </source>
</evidence>
<evidence type="ECO:0000256" key="1">
    <source>
        <dbReference type="ARBA" id="ARBA00009922"/>
    </source>
</evidence>
<dbReference type="RefSeq" id="WP_317487675.1">
    <property type="nucleotide sequence ID" value="NZ_CP136051.1"/>
</dbReference>
<evidence type="ECO:0000256" key="8">
    <source>
        <dbReference type="ARBA" id="ARBA00034617"/>
    </source>
</evidence>
<organism evidence="15 16">
    <name type="scientific">Imperialibacter roseus</name>
    <dbReference type="NCBI Taxonomy" id="1324217"/>
    <lineage>
        <taxon>Bacteria</taxon>
        <taxon>Pseudomonadati</taxon>
        <taxon>Bacteroidota</taxon>
        <taxon>Cytophagia</taxon>
        <taxon>Cytophagales</taxon>
        <taxon>Flammeovirgaceae</taxon>
        <taxon>Imperialibacter</taxon>
    </lineage>
</organism>
<keyword evidence="6" id="KW-0238">DNA-binding</keyword>
<dbReference type="InterPro" id="IPR000212">
    <property type="entry name" value="DNA_helicase_UvrD/REP"/>
</dbReference>
<evidence type="ECO:0000313" key="16">
    <source>
        <dbReference type="Proteomes" id="UP001302349"/>
    </source>
</evidence>
<dbReference type="EMBL" id="CP136051">
    <property type="protein sequence ID" value="WOK04877.1"/>
    <property type="molecule type" value="Genomic_DNA"/>
</dbReference>
<dbReference type="EC" id="5.6.2.4" evidence="9"/>
<dbReference type="SUPFAM" id="SSF52540">
    <property type="entry name" value="P-loop containing nucleoside triphosphate hydrolases"/>
    <property type="match status" value="1"/>
</dbReference>
<name>A0ABZ0IIL3_9BACT</name>
<keyword evidence="3 12" id="KW-0378">Hydrolase</keyword>
<dbReference type="InterPro" id="IPR013986">
    <property type="entry name" value="DExx_box_DNA_helicase_dom_sf"/>
</dbReference>
<dbReference type="PANTHER" id="PTHR11070:SF2">
    <property type="entry name" value="ATP-DEPENDENT DNA HELICASE SRS2"/>
    <property type="match status" value="1"/>
</dbReference>
<evidence type="ECO:0000256" key="6">
    <source>
        <dbReference type="ARBA" id="ARBA00023125"/>
    </source>
</evidence>
<dbReference type="InterPro" id="IPR027417">
    <property type="entry name" value="P-loop_NTPase"/>
</dbReference>
<evidence type="ECO:0000256" key="2">
    <source>
        <dbReference type="ARBA" id="ARBA00022741"/>
    </source>
</evidence>
<accession>A0ABZ0IIL3</accession>
<evidence type="ECO:0000256" key="10">
    <source>
        <dbReference type="ARBA" id="ARBA00034923"/>
    </source>
</evidence>
<dbReference type="Gene3D" id="3.40.50.300">
    <property type="entry name" value="P-loop containing nucleotide triphosphate hydrolases"/>
    <property type="match status" value="2"/>
</dbReference>
<dbReference type="Pfam" id="PF21196">
    <property type="entry name" value="PcrA_UvrD_tudor"/>
    <property type="match status" value="1"/>
</dbReference>
<feature type="domain" description="UvrD-like helicase C-terminal" evidence="14">
    <location>
        <begin position="297"/>
        <end position="573"/>
    </location>
</feature>
<dbReference type="CDD" id="cd17932">
    <property type="entry name" value="DEXQc_UvrD"/>
    <property type="match status" value="1"/>
</dbReference>
<comment type="catalytic activity">
    <reaction evidence="8">
        <text>Couples ATP hydrolysis with the unwinding of duplex DNA by translocating in the 3'-5' direction.</text>
        <dbReference type="EC" id="5.6.2.4"/>
    </reaction>
</comment>
<dbReference type="PANTHER" id="PTHR11070">
    <property type="entry name" value="UVRD / RECB / PCRA DNA HELICASE FAMILY MEMBER"/>
    <property type="match status" value="1"/>
</dbReference>
<evidence type="ECO:0000256" key="5">
    <source>
        <dbReference type="ARBA" id="ARBA00022840"/>
    </source>
</evidence>
<dbReference type="CDD" id="cd18807">
    <property type="entry name" value="SF1_C_UvrD"/>
    <property type="match status" value="1"/>
</dbReference>